<dbReference type="InterPro" id="IPR027417">
    <property type="entry name" value="P-loop_NTPase"/>
</dbReference>
<dbReference type="PROSITE" id="PS51420">
    <property type="entry name" value="RHO"/>
    <property type="match status" value="1"/>
</dbReference>
<dbReference type="PROSITE" id="PS51421">
    <property type="entry name" value="RAS"/>
    <property type="match status" value="1"/>
</dbReference>
<dbReference type="Gene3D" id="3.40.50.300">
    <property type="entry name" value="P-loop containing nucleotide triphosphate hydrolases"/>
    <property type="match status" value="2"/>
</dbReference>
<dbReference type="SMART" id="SM00174">
    <property type="entry name" value="RHO"/>
    <property type="match status" value="1"/>
</dbReference>
<evidence type="ECO:0000256" key="4">
    <source>
        <dbReference type="ARBA" id="ARBA00023134"/>
    </source>
</evidence>
<dbReference type="OrthoDB" id="265044at2759"/>
<dbReference type="EMBL" id="KN718870">
    <property type="protein sequence ID" value="KJH39982.1"/>
    <property type="molecule type" value="Genomic_DNA"/>
</dbReference>
<evidence type="ECO:0000256" key="1">
    <source>
        <dbReference type="ARBA" id="ARBA00004193"/>
    </source>
</evidence>
<dbReference type="InterPro" id="IPR001806">
    <property type="entry name" value="Small_GTPase"/>
</dbReference>
<comment type="subcellular location">
    <subcellularLocation>
        <location evidence="1">Cell membrane</location>
        <topology evidence="1">Lipid-anchor</topology>
    </subcellularLocation>
</comment>
<reference evidence="8" key="2">
    <citation type="journal article" date="2016" name="Sci. Rep.">
        <title>Dictyocaulus viviparus genome, variome and transcriptome elucidate lungworm biology and support future intervention.</title>
        <authorList>
            <person name="McNulty S.N."/>
            <person name="Strube C."/>
            <person name="Rosa B.A."/>
            <person name="Martin J.C."/>
            <person name="Tyagi R."/>
            <person name="Choi Y.J."/>
            <person name="Wang Q."/>
            <person name="Hallsworth Pepin K."/>
            <person name="Zhang X."/>
            <person name="Ozersky P."/>
            <person name="Wilson R.K."/>
            <person name="Sternberg P.W."/>
            <person name="Gasser R.B."/>
            <person name="Mitreva M."/>
        </authorList>
    </citation>
    <scope>NUCLEOTIDE SEQUENCE [LARGE SCALE GENOMIC DNA]</scope>
    <source>
        <strain evidence="8">HannoverDv2000</strain>
    </source>
</reference>
<dbReference type="GO" id="GO:0003924">
    <property type="term" value="F:GTPase activity"/>
    <property type="evidence" value="ECO:0007669"/>
    <property type="project" value="InterPro"/>
</dbReference>
<gene>
    <name evidence="7" type="ORF">DICVIV_14108</name>
</gene>
<dbReference type="Proteomes" id="UP000053766">
    <property type="component" value="Unassembled WGS sequence"/>
</dbReference>
<sequence>MSEERYRLVVLGSNKVGKTNLIRRYLYNEFSEKYKETVEDLHSRQFHIKTSVLNDQQLEFDLLDLIWKLWIHPYLSSHRVQLIKREVGRIFLIRKLFYIVLQGVSLLLDILDTNFNFPDMRKVSITSANAFLLVFAVDDVPSFKEMSDIWQEICERRPDIMTLPVVVVGNKCDLPSKKIFEDTAKAFTSRLNADVRYLEVSAKCNIRVTDIFRTLLELSGFPRCSDILFIELLFSWARDLDEGEHFRKLIFFSLKQCLV</sequence>
<dbReference type="SMART" id="SM00175">
    <property type="entry name" value="RAB"/>
    <property type="match status" value="1"/>
</dbReference>
<proteinExistence type="predicted"/>
<protein>
    <submittedName>
        <fullName evidence="7">Ras family protein</fullName>
    </submittedName>
</protein>
<evidence type="ECO:0000313" key="7">
    <source>
        <dbReference type="EMBL" id="KJH39982.1"/>
    </source>
</evidence>
<dbReference type="InterPro" id="IPR052236">
    <property type="entry name" value="Small_GTPase_RasD"/>
</dbReference>
<dbReference type="SUPFAM" id="SSF52540">
    <property type="entry name" value="P-loop containing nucleoside triphosphate hydrolases"/>
    <property type="match status" value="1"/>
</dbReference>
<dbReference type="STRING" id="29172.A0A0D8X869"/>
<evidence type="ECO:0000256" key="5">
    <source>
        <dbReference type="ARBA" id="ARBA00023136"/>
    </source>
</evidence>
<name>A0A0D8X869_DICVI</name>
<dbReference type="PANTHER" id="PTHR46149:SF7">
    <property type="entry name" value="GTP-BINDING PROTEIN DI-RAS2"/>
    <property type="match status" value="1"/>
</dbReference>
<keyword evidence="6" id="KW-0449">Lipoprotein</keyword>
<dbReference type="GO" id="GO:0005525">
    <property type="term" value="F:GTP binding"/>
    <property type="evidence" value="ECO:0007669"/>
    <property type="project" value="UniProtKB-KW"/>
</dbReference>
<evidence type="ECO:0000256" key="3">
    <source>
        <dbReference type="ARBA" id="ARBA00022481"/>
    </source>
</evidence>
<keyword evidence="4" id="KW-0342">GTP-binding</keyword>
<dbReference type="AlphaFoldDB" id="A0A0D8X869"/>
<keyword evidence="3" id="KW-0488">Methylation</keyword>
<organism evidence="7 8">
    <name type="scientific">Dictyocaulus viviparus</name>
    <name type="common">Bovine lungworm</name>
    <dbReference type="NCBI Taxonomy" id="29172"/>
    <lineage>
        <taxon>Eukaryota</taxon>
        <taxon>Metazoa</taxon>
        <taxon>Ecdysozoa</taxon>
        <taxon>Nematoda</taxon>
        <taxon>Chromadorea</taxon>
        <taxon>Rhabditida</taxon>
        <taxon>Rhabditina</taxon>
        <taxon>Rhabditomorpha</taxon>
        <taxon>Strongyloidea</taxon>
        <taxon>Metastrongylidae</taxon>
        <taxon>Dictyocaulus</taxon>
    </lineage>
</organism>
<dbReference type="PROSITE" id="PS51419">
    <property type="entry name" value="RAB"/>
    <property type="match status" value="1"/>
</dbReference>
<dbReference type="GO" id="GO:0005886">
    <property type="term" value="C:plasma membrane"/>
    <property type="evidence" value="ECO:0007669"/>
    <property type="project" value="UniProtKB-SubCell"/>
</dbReference>
<dbReference type="PRINTS" id="PR00449">
    <property type="entry name" value="RASTRNSFRMNG"/>
</dbReference>
<evidence type="ECO:0000313" key="8">
    <source>
        <dbReference type="Proteomes" id="UP000053766"/>
    </source>
</evidence>
<dbReference type="SMART" id="SM00173">
    <property type="entry name" value="RAS"/>
    <property type="match status" value="1"/>
</dbReference>
<dbReference type="PANTHER" id="PTHR46149">
    <property type="entry name" value="MIP08469P"/>
    <property type="match status" value="1"/>
</dbReference>
<keyword evidence="8" id="KW-1185">Reference proteome</keyword>
<accession>A0A0D8X869</accession>
<reference evidence="7 8" key="1">
    <citation type="submission" date="2013-11" db="EMBL/GenBank/DDBJ databases">
        <title>Draft genome of the bovine lungworm Dictyocaulus viviparus.</title>
        <authorList>
            <person name="Mitreva M."/>
        </authorList>
    </citation>
    <scope>NUCLEOTIDE SEQUENCE [LARGE SCALE GENOMIC DNA]</scope>
    <source>
        <strain evidence="7 8">HannoverDv2000</strain>
    </source>
</reference>
<evidence type="ECO:0000256" key="2">
    <source>
        <dbReference type="ARBA" id="ARBA00022475"/>
    </source>
</evidence>
<keyword evidence="5" id="KW-0472">Membrane</keyword>
<dbReference type="Pfam" id="PF00071">
    <property type="entry name" value="Ras"/>
    <property type="match status" value="2"/>
</dbReference>
<keyword evidence="4" id="KW-0547">Nucleotide-binding</keyword>
<evidence type="ECO:0000256" key="6">
    <source>
        <dbReference type="ARBA" id="ARBA00023288"/>
    </source>
</evidence>
<keyword evidence="2" id="KW-1003">Cell membrane</keyword>